<dbReference type="AlphaFoldDB" id="A0AAV5C5P9"/>
<proteinExistence type="predicted"/>
<organism evidence="1 2">
    <name type="scientific">Eleusine coracana subsp. coracana</name>
    <dbReference type="NCBI Taxonomy" id="191504"/>
    <lineage>
        <taxon>Eukaryota</taxon>
        <taxon>Viridiplantae</taxon>
        <taxon>Streptophyta</taxon>
        <taxon>Embryophyta</taxon>
        <taxon>Tracheophyta</taxon>
        <taxon>Spermatophyta</taxon>
        <taxon>Magnoliopsida</taxon>
        <taxon>Liliopsida</taxon>
        <taxon>Poales</taxon>
        <taxon>Poaceae</taxon>
        <taxon>PACMAD clade</taxon>
        <taxon>Chloridoideae</taxon>
        <taxon>Cynodonteae</taxon>
        <taxon>Eleusininae</taxon>
        <taxon>Eleusine</taxon>
    </lineage>
</organism>
<reference evidence="1" key="1">
    <citation type="journal article" date="2018" name="DNA Res.">
        <title>Multiple hybrid de novo genome assembly of finger millet, an orphan allotetraploid crop.</title>
        <authorList>
            <person name="Hatakeyama M."/>
            <person name="Aluri S."/>
            <person name="Balachadran M.T."/>
            <person name="Sivarajan S.R."/>
            <person name="Patrignani A."/>
            <person name="Gruter S."/>
            <person name="Poveda L."/>
            <person name="Shimizu-Inatsugi R."/>
            <person name="Baeten J."/>
            <person name="Francoijs K.J."/>
            <person name="Nataraja K.N."/>
            <person name="Reddy Y.A.N."/>
            <person name="Phadnis S."/>
            <person name="Ravikumar R.L."/>
            <person name="Schlapbach R."/>
            <person name="Sreeman S.M."/>
            <person name="Shimizu K.K."/>
        </authorList>
    </citation>
    <scope>NUCLEOTIDE SEQUENCE</scope>
</reference>
<evidence type="ECO:0000313" key="1">
    <source>
        <dbReference type="EMBL" id="GJM93478.1"/>
    </source>
</evidence>
<name>A0AAV5C5P9_ELECO</name>
<protein>
    <submittedName>
        <fullName evidence="1">Uncharacterized protein</fullName>
    </submittedName>
</protein>
<comment type="caution">
    <text evidence="1">The sequence shown here is derived from an EMBL/GenBank/DDBJ whole genome shotgun (WGS) entry which is preliminary data.</text>
</comment>
<keyword evidence="2" id="KW-1185">Reference proteome</keyword>
<sequence>MAWALRLRWLWLEKTNPDRPWAMLNVDVPTQVRAMFAISVTTTVGNGCSTIFWTDRWVHGKSLQELASALMSFVHRRGWRKRTVRDALQDNNWTKDIIDCEFGELRPHTSYKTIRPRVGT</sequence>
<reference evidence="1" key="2">
    <citation type="submission" date="2021-12" db="EMBL/GenBank/DDBJ databases">
        <title>Resequencing data analysis of finger millet.</title>
        <authorList>
            <person name="Hatakeyama M."/>
            <person name="Aluri S."/>
            <person name="Balachadran M.T."/>
            <person name="Sivarajan S.R."/>
            <person name="Poveda L."/>
            <person name="Shimizu-Inatsugi R."/>
            <person name="Schlapbach R."/>
            <person name="Sreeman S.M."/>
            <person name="Shimizu K.K."/>
        </authorList>
    </citation>
    <scope>NUCLEOTIDE SEQUENCE</scope>
</reference>
<accession>A0AAV5C5P9</accession>
<gene>
    <name evidence="1" type="primary">ga10038</name>
    <name evidence="1" type="ORF">PR202_ga10038</name>
</gene>
<dbReference type="EMBL" id="BQKI01000004">
    <property type="protein sequence ID" value="GJM93478.1"/>
    <property type="molecule type" value="Genomic_DNA"/>
</dbReference>
<dbReference type="Proteomes" id="UP001054889">
    <property type="component" value="Unassembled WGS sequence"/>
</dbReference>
<evidence type="ECO:0000313" key="2">
    <source>
        <dbReference type="Proteomes" id="UP001054889"/>
    </source>
</evidence>